<keyword evidence="3" id="KW-1185">Reference proteome</keyword>
<dbReference type="SUPFAM" id="SSF52047">
    <property type="entry name" value="RNI-like"/>
    <property type="match status" value="1"/>
</dbReference>
<sequence>MSDVVRTTILSKRWKNLWTTADCLNFQDCMMDTADKVRTFIYRALTLWKGSKILKFRIRFDYHLKKSLYSDIDIWLRFATEIQVEELYVELKYPGDDCGSHIIFALKGTLEEMYCVPQRLYLCSSLKKLDLLGCNLKFHGNVHWNQLDYLHIYGGITQHVIDQVLSGSPQLETLSLYLLENYENLSIQCSSLKHLYIEKFLYGDDDVPSMNTELIIRNPELHLLEILGVPYSKCLLMNAPCLSEVTLGFDAPLLIINGNDFLEKTLIQILPTIQLVEELKLSDWCIKVLGAMKKKSMLQPLLNVKVLVLNNECFQEYENIVCLLAIFPELEMLVLQPKNEDFAPNRIVANNAKSCPRLEGSLPESFLLQLRIVKVTWTNRDDSIFPFIEIVLKYASNLKKMVFRVAGTAPPNSLLLASKKLLGMPRSSPTAEIIFSEF</sequence>
<dbReference type="EMBL" id="SDAM02029566">
    <property type="protein sequence ID" value="KAH6756219.1"/>
    <property type="molecule type" value="Genomic_DNA"/>
</dbReference>
<dbReference type="Pfam" id="PF24758">
    <property type="entry name" value="LRR_At5g56370"/>
    <property type="match status" value="1"/>
</dbReference>
<evidence type="ECO:0000313" key="3">
    <source>
        <dbReference type="Proteomes" id="UP001190926"/>
    </source>
</evidence>
<proteinExistence type="predicted"/>
<feature type="domain" description="F-box/LRR-repeat protein 15/At3g58940/PEG3-like LRR" evidence="1">
    <location>
        <begin position="113"/>
        <end position="333"/>
    </location>
</feature>
<evidence type="ECO:0000259" key="1">
    <source>
        <dbReference type="Pfam" id="PF24758"/>
    </source>
</evidence>
<accession>A0AAD4IP19</accession>
<comment type="caution">
    <text evidence="2">The sequence shown here is derived from an EMBL/GenBank/DDBJ whole genome shotgun (WGS) entry which is preliminary data.</text>
</comment>
<protein>
    <recommendedName>
        <fullName evidence="1">F-box/LRR-repeat protein 15/At3g58940/PEG3-like LRR domain-containing protein</fullName>
    </recommendedName>
</protein>
<name>A0AAD4IP19_PERFH</name>
<evidence type="ECO:0000313" key="2">
    <source>
        <dbReference type="EMBL" id="KAH6756219.1"/>
    </source>
</evidence>
<gene>
    <name evidence="2" type="ORF">C2S53_004318</name>
</gene>
<dbReference type="PANTHER" id="PTHR31900">
    <property type="entry name" value="F-BOX/RNI SUPERFAMILY PROTEIN-RELATED"/>
    <property type="match status" value="1"/>
</dbReference>
<dbReference type="Proteomes" id="UP001190926">
    <property type="component" value="Unassembled WGS sequence"/>
</dbReference>
<reference evidence="2 3" key="1">
    <citation type="journal article" date="2021" name="Nat. Commun.">
        <title>Incipient diploidization of the medicinal plant Perilla within 10,000 years.</title>
        <authorList>
            <person name="Zhang Y."/>
            <person name="Shen Q."/>
            <person name="Leng L."/>
            <person name="Zhang D."/>
            <person name="Chen S."/>
            <person name="Shi Y."/>
            <person name="Ning Z."/>
            <person name="Chen S."/>
        </authorList>
    </citation>
    <scope>NUCLEOTIDE SEQUENCE [LARGE SCALE GENOMIC DNA]</scope>
    <source>
        <strain evidence="3">cv. PC099</strain>
    </source>
</reference>
<dbReference type="InterPro" id="IPR050232">
    <property type="entry name" value="FBL13/AtMIF1-like"/>
</dbReference>
<dbReference type="Gene3D" id="3.80.10.10">
    <property type="entry name" value="Ribonuclease Inhibitor"/>
    <property type="match status" value="1"/>
</dbReference>
<dbReference type="InterPro" id="IPR032675">
    <property type="entry name" value="LRR_dom_sf"/>
</dbReference>
<dbReference type="AlphaFoldDB" id="A0AAD4IP19"/>
<organism evidence="2 3">
    <name type="scientific">Perilla frutescens var. hirtella</name>
    <name type="common">Perilla citriodora</name>
    <name type="synonym">Perilla setoyensis</name>
    <dbReference type="NCBI Taxonomy" id="608512"/>
    <lineage>
        <taxon>Eukaryota</taxon>
        <taxon>Viridiplantae</taxon>
        <taxon>Streptophyta</taxon>
        <taxon>Embryophyta</taxon>
        <taxon>Tracheophyta</taxon>
        <taxon>Spermatophyta</taxon>
        <taxon>Magnoliopsida</taxon>
        <taxon>eudicotyledons</taxon>
        <taxon>Gunneridae</taxon>
        <taxon>Pentapetalae</taxon>
        <taxon>asterids</taxon>
        <taxon>lamiids</taxon>
        <taxon>Lamiales</taxon>
        <taxon>Lamiaceae</taxon>
        <taxon>Nepetoideae</taxon>
        <taxon>Elsholtzieae</taxon>
        <taxon>Perilla</taxon>
    </lineage>
</organism>
<dbReference type="InterPro" id="IPR055411">
    <property type="entry name" value="LRR_FXL15/At3g58940/PEG3-like"/>
</dbReference>
<dbReference type="PANTHER" id="PTHR31900:SF32">
    <property type="entry name" value="F-BOX_RNI_FBD-LIKE DOMAIN PROTEIN"/>
    <property type="match status" value="1"/>
</dbReference>